<protein>
    <submittedName>
        <fullName evidence="2">Helix-turn-helix domain-containing protein</fullName>
    </submittedName>
</protein>
<organism evidence="2 3">
    <name type="scientific">Bacillus carboniphilus</name>
    <dbReference type="NCBI Taxonomy" id="86663"/>
    <lineage>
        <taxon>Bacteria</taxon>
        <taxon>Bacillati</taxon>
        <taxon>Bacillota</taxon>
        <taxon>Bacilli</taxon>
        <taxon>Bacillales</taxon>
        <taxon>Bacillaceae</taxon>
        <taxon>Bacillus</taxon>
    </lineage>
</organism>
<keyword evidence="3" id="KW-1185">Reference proteome</keyword>
<dbReference type="Proteomes" id="UP001197974">
    <property type="component" value="Chromosome"/>
</dbReference>
<feature type="domain" description="HTH cro/C1-type" evidence="1">
    <location>
        <begin position="15"/>
        <end position="60"/>
    </location>
</feature>
<gene>
    <name evidence="2" type="ORF">LC087_06820</name>
</gene>
<dbReference type="SUPFAM" id="SSF47413">
    <property type="entry name" value="lambda repressor-like DNA-binding domains"/>
    <property type="match status" value="1"/>
</dbReference>
<evidence type="ECO:0000313" key="2">
    <source>
        <dbReference type="EMBL" id="WLR44275.1"/>
    </source>
</evidence>
<dbReference type="Pfam" id="PF01381">
    <property type="entry name" value="HTH_3"/>
    <property type="match status" value="1"/>
</dbReference>
<dbReference type="Gene3D" id="1.10.260.40">
    <property type="entry name" value="lambda repressor-like DNA-binding domains"/>
    <property type="match status" value="1"/>
</dbReference>
<evidence type="ECO:0000313" key="3">
    <source>
        <dbReference type="Proteomes" id="UP001197974"/>
    </source>
</evidence>
<evidence type="ECO:0000259" key="1">
    <source>
        <dbReference type="Pfam" id="PF01381"/>
    </source>
</evidence>
<sequence length="72" mass="8463">MEVIWKDRTKFGRWLDQNEISQIDLEKVTNLSRGTISSICNNENYRPKYSTICKIENGLKKLGKEVDMEKLL</sequence>
<reference evidence="2 3" key="1">
    <citation type="submission" date="2023-06" db="EMBL/GenBank/DDBJ databases">
        <title>Five Gram-positive bacteria isolated from mangrove sediments in Shenzhen, Guangdong, China.</title>
        <authorList>
            <person name="Yu S."/>
            <person name="Zheng W."/>
            <person name="Huang Y."/>
        </authorList>
    </citation>
    <scope>NUCLEOTIDE SEQUENCE [LARGE SCALE GENOMIC DNA]</scope>
    <source>
        <strain evidence="2 3">SaN35-3</strain>
    </source>
</reference>
<dbReference type="InterPro" id="IPR010982">
    <property type="entry name" value="Lambda_DNA-bd_dom_sf"/>
</dbReference>
<accession>A0ABY9JY54</accession>
<dbReference type="EMBL" id="CP129013">
    <property type="protein sequence ID" value="WLR44275.1"/>
    <property type="molecule type" value="Genomic_DNA"/>
</dbReference>
<name>A0ABY9JY54_9BACI</name>
<dbReference type="InterPro" id="IPR001387">
    <property type="entry name" value="Cro/C1-type_HTH"/>
</dbReference>
<proteinExistence type="predicted"/>